<reference evidence="2" key="1">
    <citation type="submission" date="2022-11" db="EMBL/GenBank/DDBJ databases">
        <title>Biodiversity and phylogenetic relationships of bacteria.</title>
        <authorList>
            <person name="Machado R.A.R."/>
            <person name="Bhat A."/>
            <person name="Loulou A."/>
            <person name="Kallel S."/>
        </authorList>
    </citation>
    <scope>NUCLEOTIDE SEQUENCE</scope>
    <source>
        <strain evidence="2">DSM 16503</strain>
    </source>
</reference>
<dbReference type="Proteomes" id="UP001208074">
    <property type="component" value="Unassembled WGS sequence"/>
</dbReference>
<name>A0AAW5VP27_9BURK</name>
<dbReference type="AlphaFoldDB" id="A0AAW5VP27"/>
<dbReference type="InterPro" id="IPR009492">
    <property type="entry name" value="TniQ"/>
</dbReference>
<evidence type="ECO:0000259" key="1">
    <source>
        <dbReference type="Pfam" id="PF06527"/>
    </source>
</evidence>
<dbReference type="RefSeq" id="WP_026485424.1">
    <property type="nucleotide sequence ID" value="NZ_JAPKNB010000006.1"/>
</dbReference>
<sequence length="608" mass="67550">MSLVVTLPPHPDESGLGYYRRLASENLMWGWKELAGAANKHATRESLLSRPEHISEVLGLDPKWTRRACEQDLQARTWRVFRRFFKVDAVCPCCIRETGYLRQEWGNSYVTCCPEHNVRLIDRCDSCGEQLSVDRDRIQYCTCGHDIRDSVTSTPTQAELWLSALIASNGTSPGRFQPKIQGADVYMLCLLIRDLCLMIDPNIPPPSRSAGNVRAVADAVVFLAPLEALLGGWPLNFRAHVSERIAAGRPNARTLNKLLGEWYIQLRKRCQGTALEPFLVATLEVAAREFDGVLGNDPSVYATAEKIEYLSSSAAAQMIGITRGHLGNAVRRGDIPSRTMLLGTRGKVYEVPKQAAERVAKERLNWLRVVEAAKRAGVGEIVMKSMAEAGVVNFDSQWRNNVFKAGEIEASSIDRLHAVLVLKVKTVNTSDEELVFWADFMSRRWGSNSAIQSLMQAAQRGEIRAVVKGSTIGKMGFLRSEVAQYFGLPVLESGMSLRHLAKVTGWKQENIRHWINQGLMQTEEVKLPGQQRNVVLPEQLLAFQQTYVPLADLAKVMNTKASALARNLDNAVEAVGALTLPNGLRRGVLLRMADLGRLAVAQVKANRK</sequence>
<gene>
    <name evidence="2" type="ORF">OSH02_09795</name>
</gene>
<protein>
    <submittedName>
        <fullName evidence="2">TniQ family protein</fullName>
    </submittedName>
</protein>
<proteinExistence type="predicted"/>
<evidence type="ECO:0000313" key="3">
    <source>
        <dbReference type="Proteomes" id="UP001208074"/>
    </source>
</evidence>
<evidence type="ECO:0000313" key="2">
    <source>
        <dbReference type="EMBL" id="MCX5565658.1"/>
    </source>
</evidence>
<feature type="domain" description="TniQ" evidence="1">
    <location>
        <begin position="6"/>
        <end position="120"/>
    </location>
</feature>
<accession>A0AAW5VP27</accession>
<dbReference type="Pfam" id="PF06527">
    <property type="entry name" value="TniQ"/>
    <property type="match status" value="1"/>
</dbReference>
<organism evidence="2 3">
    <name type="scientific">Alcaligenes phenolicus</name>
    <dbReference type="NCBI Taxonomy" id="232846"/>
    <lineage>
        <taxon>Bacteria</taxon>
        <taxon>Pseudomonadati</taxon>
        <taxon>Pseudomonadota</taxon>
        <taxon>Betaproteobacteria</taxon>
        <taxon>Burkholderiales</taxon>
        <taxon>Alcaligenaceae</taxon>
        <taxon>Alcaligenes</taxon>
    </lineage>
</organism>
<dbReference type="EMBL" id="JAPKNB010000006">
    <property type="protein sequence ID" value="MCX5565658.1"/>
    <property type="molecule type" value="Genomic_DNA"/>
</dbReference>
<comment type="caution">
    <text evidence="2">The sequence shown here is derived from an EMBL/GenBank/DDBJ whole genome shotgun (WGS) entry which is preliminary data.</text>
</comment>